<dbReference type="EMBL" id="FNNH01000002">
    <property type="protein sequence ID" value="SDW06772.1"/>
    <property type="molecule type" value="Genomic_DNA"/>
</dbReference>
<keyword evidence="2" id="KW-0564">Palmitate</keyword>
<dbReference type="RefSeq" id="WP_083340095.1">
    <property type="nucleotide sequence ID" value="NZ_FNNH01000002.1"/>
</dbReference>
<dbReference type="InterPro" id="IPR010131">
    <property type="entry name" value="MdtP/NodT-like"/>
</dbReference>
<comment type="subcellular location">
    <subcellularLocation>
        <location evidence="2">Cell membrane</location>
        <topology evidence="2">Lipid-anchor</topology>
    </subcellularLocation>
</comment>
<keyword evidence="2" id="KW-0472">Membrane</keyword>
<accession>A0A1H2QI05</accession>
<feature type="coiled-coil region" evidence="3">
    <location>
        <begin position="201"/>
        <end position="228"/>
    </location>
</feature>
<evidence type="ECO:0000256" key="3">
    <source>
        <dbReference type="SAM" id="Coils"/>
    </source>
</evidence>
<sequence length="516" mass="57898">MCEHIFHVKAKYMLTRLWTVWLLAATGCAVGPDFVRPQPPETERYVPGKQLQETVSADGQIQYFEQGAEIAADWWQLFKSPKLDALVKEAIANNPTLESAQASLRQSQDNLQAGYGVFFPQIDLLGGASRQRFSAARFGSPVSSTFNLFTLSASVSYALDIFGAQRRTVEALSASRDMQHYSVVTTYLTLIGNIVNTVIARAGYEAQIQTTQQLIESQREQIRLTELQMQAGILEYEKPVNLRLQLEVLESSLPRLMQKRSQAEHLLATLIGQFPGEHEFEKIDLADLSLPTILPISLPSSLVRQRPDILLAEAQLHQSSANIGIATAAMFPSFTLNATYGQNNRNLLDIFLSSGNFWSIGTNFVAPLFRGGTLWFQRKAAIDAFQQSRAQYRQTILNALAQVADVLLALEYDAEALQHQSQEIHLAQERMHLMQANYQAGLVNYQQVSIAESQYFQSKLNYLQTLALRLQDTAALFVALGGGWWNIEEKTRSPRDDEILFDVKLSEEETDKVKTD</sequence>
<dbReference type="NCBIfam" id="TIGR01845">
    <property type="entry name" value="outer_NodT"/>
    <property type="match status" value="1"/>
</dbReference>
<gene>
    <name evidence="4" type="ORF">SAMN05421882_1002119</name>
</gene>
<dbReference type="Pfam" id="PF02321">
    <property type="entry name" value="OEP"/>
    <property type="match status" value="2"/>
</dbReference>
<dbReference type="InterPro" id="IPR003423">
    <property type="entry name" value="OMP_efflux"/>
</dbReference>
<dbReference type="GO" id="GO:0015562">
    <property type="term" value="F:efflux transmembrane transporter activity"/>
    <property type="evidence" value="ECO:0007669"/>
    <property type="project" value="InterPro"/>
</dbReference>
<dbReference type="PANTHER" id="PTHR30203:SF33">
    <property type="entry name" value="BLR4455 PROTEIN"/>
    <property type="match status" value="1"/>
</dbReference>
<dbReference type="PANTHER" id="PTHR30203">
    <property type="entry name" value="OUTER MEMBRANE CATION EFFLUX PROTEIN"/>
    <property type="match status" value="1"/>
</dbReference>
<comment type="similarity">
    <text evidence="1 2">Belongs to the outer membrane factor (OMF) (TC 1.B.17) family.</text>
</comment>
<dbReference type="Proteomes" id="UP000183454">
    <property type="component" value="Unassembled WGS sequence"/>
</dbReference>
<dbReference type="GO" id="GO:0005886">
    <property type="term" value="C:plasma membrane"/>
    <property type="evidence" value="ECO:0007669"/>
    <property type="project" value="UniProtKB-SubCell"/>
</dbReference>
<organism evidence="4 5">
    <name type="scientific">Nitrosomonas communis</name>
    <dbReference type="NCBI Taxonomy" id="44574"/>
    <lineage>
        <taxon>Bacteria</taxon>
        <taxon>Pseudomonadati</taxon>
        <taxon>Pseudomonadota</taxon>
        <taxon>Betaproteobacteria</taxon>
        <taxon>Nitrosomonadales</taxon>
        <taxon>Nitrosomonadaceae</taxon>
        <taxon>Nitrosomonas</taxon>
    </lineage>
</organism>
<dbReference type="Gene3D" id="2.20.200.10">
    <property type="entry name" value="Outer membrane efflux proteins (OEP)"/>
    <property type="match status" value="1"/>
</dbReference>
<keyword evidence="2 4" id="KW-0449">Lipoprotein</keyword>
<dbReference type="AlphaFoldDB" id="A0A1H2QI05"/>
<evidence type="ECO:0000313" key="4">
    <source>
        <dbReference type="EMBL" id="SDW06772.1"/>
    </source>
</evidence>
<reference evidence="4 5" key="1">
    <citation type="submission" date="2016-10" db="EMBL/GenBank/DDBJ databases">
        <authorList>
            <person name="de Groot N.N."/>
        </authorList>
    </citation>
    <scope>NUCLEOTIDE SEQUENCE [LARGE SCALE GENOMIC DNA]</scope>
    <source>
        <strain evidence="4 5">Nm110</strain>
    </source>
</reference>
<name>A0A1H2QI05_9PROT</name>
<proteinExistence type="inferred from homology"/>
<dbReference type="SUPFAM" id="SSF56954">
    <property type="entry name" value="Outer membrane efflux proteins (OEP)"/>
    <property type="match status" value="1"/>
</dbReference>
<evidence type="ECO:0000256" key="2">
    <source>
        <dbReference type="RuleBase" id="RU362097"/>
    </source>
</evidence>
<keyword evidence="3" id="KW-0175">Coiled coil</keyword>
<dbReference type="Gene3D" id="1.20.1600.10">
    <property type="entry name" value="Outer membrane efflux proteins (OEP)"/>
    <property type="match status" value="1"/>
</dbReference>
<keyword evidence="2" id="KW-1134">Transmembrane beta strand</keyword>
<protein>
    <submittedName>
        <fullName evidence="4">Efflux transporter, outer membrane factor (OMF) lipoprotein, NodT family</fullName>
    </submittedName>
</protein>
<evidence type="ECO:0000256" key="1">
    <source>
        <dbReference type="ARBA" id="ARBA00007613"/>
    </source>
</evidence>
<keyword evidence="2" id="KW-0812">Transmembrane</keyword>
<evidence type="ECO:0000313" key="5">
    <source>
        <dbReference type="Proteomes" id="UP000183454"/>
    </source>
</evidence>